<evidence type="ECO:0000313" key="2">
    <source>
        <dbReference type="Proteomes" id="UP000276133"/>
    </source>
</evidence>
<comment type="caution">
    <text evidence="1">The sequence shown here is derived from an EMBL/GenBank/DDBJ whole genome shotgun (WGS) entry which is preliminary data.</text>
</comment>
<dbReference type="Proteomes" id="UP000276133">
    <property type="component" value="Unassembled WGS sequence"/>
</dbReference>
<gene>
    <name evidence="1" type="ORF">BpHYR1_051973</name>
</gene>
<dbReference type="EMBL" id="REGN01001613">
    <property type="protein sequence ID" value="RNA33598.1"/>
    <property type="molecule type" value="Genomic_DNA"/>
</dbReference>
<protein>
    <submittedName>
        <fullName evidence="1">Uncharacterized protein</fullName>
    </submittedName>
</protein>
<accession>A0A3M7SDI0</accession>
<name>A0A3M7SDI0_BRAPC</name>
<dbReference type="AlphaFoldDB" id="A0A3M7SDI0"/>
<proteinExistence type="predicted"/>
<keyword evidence="2" id="KW-1185">Reference proteome</keyword>
<reference evidence="1 2" key="1">
    <citation type="journal article" date="2018" name="Sci. Rep.">
        <title>Genomic signatures of local adaptation to the degree of environmental predictability in rotifers.</title>
        <authorList>
            <person name="Franch-Gras L."/>
            <person name="Hahn C."/>
            <person name="Garcia-Roger E.M."/>
            <person name="Carmona M.J."/>
            <person name="Serra M."/>
            <person name="Gomez A."/>
        </authorList>
    </citation>
    <scope>NUCLEOTIDE SEQUENCE [LARGE SCALE GENOMIC DNA]</scope>
    <source>
        <strain evidence="1">HYR1</strain>
    </source>
</reference>
<sequence>MIKIVKKYKYMQKSNPKQLHLALPTKIIAFLFPLELMQFTKNRNDKPVLTSFGQLKLSWLHLKL</sequence>
<organism evidence="1 2">
    <name type="scientific">Brachionus plicatilis</name>
    <name type="common">Marine rotifer</name>
    <name type="synonym">Brachionus muelleri</name>
    <dbReference type="NCBI Taxonomy" id="10195"/>
    <lineage>
        <taxon>Eukaryota</taxon>
        <taxon>Metazoa</taxon>
        <taxon>Spiralia</taxon>
        <taxon>Gnathifera</taxon>
        <taxon>Rotifera</taxon>
        <taxon>Eurotatoria</taxon>
        <taxon>Monogononta</taxon>
        <taxon>Pseudotrocha</taxon>
        <taxon>Ploima</taxon>
        <taxon>Brachionidae</taxon>
        <taxon>Brachionus</taxon>
    </lineage>
</organism>
<evidence type="ECO:0000313" key="1">
    <source>
        <dbReference type="EMBL" id="RNA33598.1"/>
    </source>
</evidence>